<dbReference type="AlphaFoldDB" id="A0A1G9C6F6"/>
<name>A0A1G9C6F6_9RHOB</name>
<dbReference type="STRING" id="571298.SAMN04488026_104214"/>
<dbReference type="EMBL" id="FNEK01000042">
    <property type="protein sequence ID" value="SDK46925.1"/>
    <property type="molecule type" value="Genomic_DNA"/>
</dbReference>
<dbReference type="CDD" id="cd02440">
    <property type="entry name" value="AdoMet_MTases"/>
    <property type="match status" value="1"/>
</dbReference>
<proteinExistence type="predicted"/>
<dbReference type="InterPro" id="IPR041698">
    <property type="entry name" value="Methyltransf_25"/>
</dbReference>
<dbReference type="GO" id="GO:0032259">
    <property type="term" value="P:methylation"/>
    <property type="evidence" value="ECO:0007669"/>
    <property type="project" value="UniProtKB-KW"/>
</dbReference>
<gene>
    <name evidence="3" type="ORF">SAMN04488026_104214</name>
</gene>
<dbReference type="Proteomes" id="UP000199382">
    <property type="component" value="Unassembled WGS sequence"/>
</dbReference>
<dbReference type="SUPFAM" id="SSF53335">
    <property type="entry name" value="S-adenosyl-L-methionine-dependent methyltransferases"/>
    <property type="match status" value="1"/>
</dbReference>
<evidence type="ECO:0000313" key="3">
    <source>
        <dbReference type="EMBL" id="SDK46925.1"/>
    </source>
</evidence>
<dbReference type="RefSeq" id="WP_093159619.1">
    <property type="nucleotide sequence ID" value="NZ_FNEK01000042.1"/>
</dbReference>
<evidence type="ECO:0000256" key="1">
    <source>
        <dbReference type="ARBA" id="ARBA00022679"/>
    </source>
</evidence>
<keyword evidence="4" id="KW-1185">Reference proteome</keyword>
<evidence type="ECO:0000259" key="2">
    <source>
        <dbReference type="Pfam" id="PF13649"/>
    </source>
</evidence>
<dbReference type="Gene3D" id="3.40.50.150">
    <property type="entry name" value="Vaccinia Virus protein VP39"/>
    <property type="match status" value="1"/>
</dbReference>
<dbReference type="GO" id="GO:0008168">
    <property type="term" value="F:methyltransferase activity"/>
    <property type="evidence" value="ECO:0007669"/>
    <property type="project" value="UniProtKB-KW"/>
</dbReference>
<evidence type="ECO:0000313" key="4">
    <source>
        <dbReference type="Proteomes" id="UP000199382"/>
    </source>
</evidence>
<dbReference type="OrthoDB" id="5642573at2"/>
<dbReference type="Pfam" id="PF13649">
    <property type="entry name" value="Methyltransf_25"/>
    <property type="match status" value="1"/>
</dbReference>
<dbReference type="InterPro" id="IPR029063">
    <property type="entry name" value="SAM-dependent_MTases_sf"/>
</dbReference>
<feature type="domain" description="Methyltransferase" evidence="2">
    <location>
        <begin position="43"/>
        <end position="136"/>
    </location>
</feature>
<protein>
    <submittedName>
        <fullName evidence="3">Methyltransferase domain-containing protein</fullName>
    </submittedName>
</protein>
<dbReference type="PANTHER" id="PTHR43861">
    <property type="entry name" value="TRANS-ACONITATE 2-METHYLTRANSFERASE-RELATED"/>
    <property type="match status" value="1"/>
</dbReference>
<organism evidence="3 4">
    <name type="scientific">Aliiruegeria lutimaris</name>
    <dbReference type="NCBI Taxonomy" id="571298"/>
    <lineage>
        <taxon>Bacteria</taxon>
        <taxon>Pseudomonadati</taxon>
        <taxon>Pseudomonadota</taxon>
        <taxon>Alphaproteobacteria</taxon>
        <taxon>Rhodobacterales</taxon>
        <taxon>Roseobacteraceae</taxon>
        <taxon>Aliiruegeria</taxon>
    </lineage>
</organism>
<sequence length="210" mass="23183">MAHSHRFWNWIARRYARTPIRDEAAYREKLRRTQAVLQPDWNVLEFGCGTGSTALEHAPHVASIRGIDSAPKMIDICREKLDAGAVPNATFDVDAIDTLDAEDGIYDAVLGMSILHLVDDRDAVIGKVHRLLKPGGVFVSSTMCLEGQARLLTNTLLPLGNLLGLLPRIHAFSRNGLIDALTTAGFEIEENWQPDDDSMKAVFVIARKPA</sequence>
<accession>A0A1G9C6F6</accession>
<keyword evidence="3" id="KW-0489">Methyltransferase</keyword>
<reference evidence="3 4" key="1">
    <citation type="submission" date="2016-10" db="EMBL/GenBank/DDBJ databases">
        <authorList>
            <person name="de Groot N.N."/>
        </authorList>
    </citation>
    <scope>NUCLEOTIDE SEQUENCE [LARGE SCALE GENOMIC DNA]</scope>
    <source>
        <strain evidence="3 4">DSM 25294</strain>
    </source>
</reference>
<keyword evidence="1 3" id="KW-0808">Transferase</keyword>